<name>A0A2G9ZAD3_9BACT</name>
<protein>
    <submittedName>
        <fullName evidence="3">DNA-protecting protein DprA</fullName>
    </submittedName>
</protein>
<dbReference type="Proteomes" id="UP000228812">
    <property type="component" value="Unassembled WGS sequence"/>
</dbReference>
<dbReference type="InterPro" id="IPR003488">
    <property type="entry name" value="DprA"/>
</dbReference>
<accession>A0A2G9ZAD3</accession>
<dbReference type="GO" id="GO:0009294">
    <property type="term" value="P:DNA-mediated transformation"/>
    <property type="evidence" value="ECO:0007669"/>
    <property type="project" value="InterPro"/>
</dbReference>
<sequence>MKKSLFYGCLLQPFSNGMNHPIAAVRLGETAYPPRLAEIPGPPETLFYRGTLPPPDGTAIAVVGTRKATREGRECARQLSRELASRGIIIVSGLAFGIDSAAHEGALDAHGKTIAVLGNGVDSIYPASHESLGRRIEASGAICSEYPPGTPALPFQFLARNRIVSGLSLAVVIVEAPLRSGALVTARHALDQGREVFVVPGPANHRNYAGSHMLIREGARLVTGAGDVLEDLGIVEPAHVECVTGRQRELPADPAMRALYTALAAAPEPLSVDSIAEITTLEPHVIQQTLTYLIFEGLVTERNGKFTLTQ</sequence>
<dbReference type="EMBL" id="PCRZ01000005">
    <property type="protein sequence ID" value="PIP30149.1"/>
    <property type="molecule type" value="Genomic_DNA"/>
</dbReference>
<dbReference type="Gene3D" id="1.10.10.10">
    <property type="entry name" value="Winged helix-like DNA-binding domain superfamily/Winged helix DNA-binding domain"/>
    <property type="match status" value="1"/>
</dbReference>
<feature type="domain" description="Smf/DprA SLOG" evidence="2">
    <location>
        <begin position="27"/>
        <end position="232"/>
    </location>
</feature>
<evidence type="ECO:0000256" key="1">
    <source>
        <dbReference type="ARBA" id="ARBA00006525"/>
    </source>
</evidence>
<evidence type="ECO:0000313" key="4">
    <source>
        <dbReference type="Proteomes" id="UP000228812"/>
    </source>
</evidence>
<gene>
    <name evidence="3" type="primary">dprA</name>
    <name evidence="3" type="ORF">COX26_00225</name>
</gene>
<organism evidence="3 4">
    <name type="scientific">Candidatus Jorgensenbacteria bacterium CG23_combo_of_CG06-09_8_20_14_all_54_14</name>
    <dbReference type="NCBI Taxonomy" id="1974595"/>
    <lineage>
        <taxon>Bacteria</taxon>
        <taxon>Candidatus Joergenseniibacteriota</taxon>
    </lineage>
</organism>
<evidence type="ECO:0000313" key="3">
    <source>
        <dbReference type="EMBL" id="PIP30149.1"/>
    </source>
</evidence>
<dbReference type="SUPFAM" id="SSF102405">
    <property type="entry name" value="MCP/YpsA-like"/>
    <property type="match status" value="1"/>
</dbReference>
<dbReference type="PANTHER" id="PTHR43022:SF1">
    <property type="entry name" value="PROTEIN SMF"/>
    <property type="match status" value="1"/>
</dbReference>
<dbReference type="Pfam" id="PF02481">
    <property type="entry name" value="DNA_processg_A"/>
    <property type="match status" value="1"/>
</dbReference>
<dbReference type="Gene3D" id="3.40.50.450">
    <property type="match status" value="1"/>
</dbReference>
<comment type="caution">
    <text evidence="3">The sequence shown here is derived from an EMBL/GenBank/DDBJ whole genome shotgun (WGS) entry which is preliminary data.</text>
</comment>
<evidence type="ECO:0000259" key="2">
    <source>
        <dbReference type="Pfam" id="PF02481"/>
    </source>
</evidence>
<dbReference type="NCBIfam" id="TIGR00732">
    <property type="entry name" value="dprA"/>
    <property type="match status" value="1"/>
</dbReference>
<reference evidence="3 4" key="1">
    <citation type="submission" date="2017-09" db="EMBL/GenBank/DDBJ databases">
        <title>Depth-based differentiation of microbial function through sediment-hosted aquifers and enrichment of novel symbionts in the deep terrestrial subsurface.</title>
        <authorList>
            <person name="Probst A.J."/>
            <person name="Ladd B."/>
            <person name="Jarett J.K."/>
            <person name="Geller-Mcgrath D.E."/>
            <person name="Sieber C.M."/>
            <person name="Emerson J.B."/>
            <person name="Anantharaman K."/>
            <person name="Thomas B.C."/>
            <person name="Malmstrom R."/>
            <person name="Stieglmeier M."/>
            <person name="Klingl A."/>
            <person name="Woyke T."/>
            <person name="Ryan C.M."/>
            <person name="Banfield J.F."/>
        </authorList>
    </citation>
    <scope>NUCLEOTIDE SEQUENCE [LARGE SCALE GENOMIC DNA]</scope>
    <source>
        <strain evidence="3">CG23_combo_of_CG06-09_8_20_14_all_54_14</strain>
    </source>
</reference>
<dbReference type="InterPro" id="IPR057666">
    <property type="entry name" value="DrpA_SLOG"/>
</dbReference>
<dbReference type="InterPro" id="IPR036388">
    <property type="entry name" value="WH-like_DNA-bd_sf"/>
</dbReference>
<comment type="similarity">
    <text evidence="1">Belongs to the DprA/Smf family.</text>
</comment>
<proteinExistence type="inferred from homology"/>
<dbReference type="AlphaFoldDB" id="A0A2G9ZAD3"/>
<dbReference type="PANTHER" id="PTHR43022">
    <property type="entry name" value="PROTEIN SMF"/>
    <property type="match status" value="1"/>
</dbReference>